<dbReference type="EMBL" id="CAWUPB010001184">
    <property type="protein sequence ID" value="CAK7350288.1"/>
    <property type="molecule type" value="Genomic_DNA"/>
</dbReference>
<feature type="region of interest" description="Disordered" evidence="1">
    <location>
        <begin position="201"/>
        <end position="225"/>
    </location>
</feature>
<dbReference type="CDD" id="cd10567">
    <property type="entry name" value="SWIB-MDM2_like"/>
    <property type="match status" value="1"/>
</dbReference>
<sequence length="524" mass="59523">MAYQFLWKPETCLSFASRYYSYLQVGGNLREHDYYLKSIVRPIRIALKLITRTAWKKMIISWKVTSPGAAKTAKFNCFCCPNAVCGGCLCDANLAIVKVKRGFCGNCLRLAGLVEGITTVDFNEEKVNLSLQDSYEFLFKHYWDYIKEKEGMTSAHVNYARFLLNHNRNYDSNLSDTCVEGGEGEGLSDFEDQLIMSDGLDGAKEHKPSQSRKRIKGKPKEKSKTKEFLGWGSKRLFEFVTSIGQETNKKLSQHGVTTIISKYCRDNNLLDPLKKKKIICDEKLHTLLGRKFVNKNSIYKLLTNHFAENFEESENEFRNSEYSSDEEGRNVLSPCKRKKSPSLDRNSENKEAVLDIRQSCFASVIPRNIKLVYLQRSALEELSKQPETFDANVMGSFVRVKADPNDWMQRNSHQLVQVIGINKNSINGEMNSDIFLQLSNRVSDVPISEVSEDDFSEEECQDLHQRVKDGLLRRPTVVEFEEKARTLHEVLENLTIILGDVESIGCGSGSGWTLGDRVEALSGG</sequence>
<dbReference type="SUPFAM" id="SSF47592">
    <property type="entry name" value="SWIB/MDM2 domain"/>
    <property type="match status" value="1"/>
</dbReference>
<name>A0AAV1SJ53_9ROSI</name>
<dbReference type="Gene3D" id="3.90.70.200">
    <property type="entry name" value="Plus-3 domain"/>
    <property type="match status" value="1"/>
</dbReference>
<evidence type="ECO:0000313" key="5">
    <source>
        <dbReference type="Proteomes" id="UP001314170"/>
    </source>
</evidence>
<dbReference type="PANTHER" id="PTHR46851">
    <property type="entry name" value="OS01G0884500 PROTEIN"/>
    <property type="match status" value="1"/>
</dbReference>
<accession>A0AAV1SJ53</accession>
<organism evidence="4 5">
    <name type="scientific">Dovyalis caffra</name>
    <dbReference type="NCBI Taxonomy" id="77055"/>
    <lineage>
        <taxon>Eukaryota</taxon>
        <taxon>Viridiplantae</taxon>
        <taxon>Streptophyta</taxon>
        <taxon>Embryophyta</taxon>
        <taxon>Tracheophyta</taxon>
        <taxon>Spermatophyta</taxon>
        <taxon>Magnoliopsida</taxon>
        <taxon>eudicotyledons</taxon>
        <taxon>Gunneridae</taxon>
        <taxon>Pentapetalae</taxon>
        <taxon>rosids</taxon>
        <taxon>fabids</taxon>
        <taxon>Malpighiales</taxon>
        <taxon>Salicaceae</taxon>
        <taxon>Flacourtieae</taxon>
        <taxon>Dovyalis</taxon>
    </lineage>
</organism>
<dbReference type="InterPro" id="IPR036885">
    <property type="entry name" value="SWIB_MDM2_dom_sf"/>
</dbReference>
<gene>
    <name evidence="4" type="ORF">DCAF_LOCUS23016</name>
</gene>
<dbReference type="AlphaFoldDB" id="A0AAV1SJ53"/>
<evidence type="ECO:0000259" key="2">
    <source>
        <dbReference type="PROSITE" id="PS51360"/>
    </source>
</evidence>
<dbReference type="PROSITE" id="PS51925">
    <property type="entry name" value="SWIB_MDM2"/>
    <property type="match status" value="1"/>
</dbReference>
<feature type="domain" description="DM2" evidence="3">
    <location>
        <begin position="225"/>
        <end position="308"/>
    </location>
</feature>
<evidence type="ECO:0000256" key="1">
    <source>
        <dbReference type="SAM" id="MobiDB-lite"/>
    </source>
</evidence>
<proteinExistence type="predicted"/>
<evidence type="ECO:0000259" key="3">
    <source>
        <dbReference type="PROSITE" id="PS51925"/>
    </source>
</evidence>
<evidence type="ECO:0000313" key="4">
    <source>
        <dbReference type="EMBL" id="CAK7350288.1"/>
    </source>
</evidence>
<reference evidence="4 5" key="1">
    <citation type="submission" date="2024-01" db="EMBL/GenBank/DDBJ databases">
        <authorList>
            <person name="Waweru B."/>
        </authorList>
    </citation>
    <scope>NUCLEOTIDE SEQUENCE [LARGE SCALE GENOMIC DNA]</scope>
</reference>
<dbReference type="Proteomes" id="UP001314170">
    <property type="component" value="Unassembled WGS sequence"/>
</dbReference>
<keyword evidence="5" id="KW-1185">Reference proteome</keyword>
<dbReference type="Pfam" id="PF02201">
    <property type="entry name" value="SWIB"/>
    <property type="match status" value="1"/>
</dbReference>
<protein>
    <submittedName>
        <fullName evidence="4">Uncharacterized protein</fullName>
    </submittedName>
</protein>
<dbReference type="InterPro" id="IPR004343">
    <property type="entry name" value="Plus-3_dom"/>
</dbReference>
<dbReference type="GO" id="GO:0003677">
    <property type="term" value="F:DNA binding"/>
    <property type="evidence" value="ECO:0007669"/>
    <property type="project" value="InterPro"/>
</dbReference>
<dbReference type="SUPFAM" id="SSF159042">
    <property type="entry name" value="Plus3-like"/>
    <property type="match status" value="1"/>
</dbReference>
<dbReference type="InterPro" id="IPR036128">
    <property type="entry name" value="Plus3-like_sf"/>
</dbReference>
<dbReference type="PROSITE" id="PS51360">
    <property type="entry name" value="PLUS3"/>
    <property type="match status" value="1"/>
</dbReference>
<dbReference type="InterPro" id="IPR003121">
    <property type="entry name" value="SWIB_MDM2_domain"/>
</dbReference>
<dbReference type="Pfam" id="PF03126">
    <property type="entry name" value="Plus-3"/>
    <property type="match status" value="1"/>
</dbReference>
<dbReference type="PANTHER" id="PTHR46851:SF23">
    <property type="entry name" value="SWIB_MDM2 DOMAIN-CONTAINING PROTEIN"/>
    <property type="match status" value="1"/>
</dbReference>
<feature type="domain" description="Plus3" evidence="2">
    <location>
        <begin position="363"/>
        <end position="492"/>
    </location>
</feature>
<feature type="region of interest" description="Disordered" evidence="1">
    <location>
        <begin position="317"/>
        <end position="348"/>
    </location>
</feature>
<dbReference type="Gene3D" id="1.10.245.10">
    <property type="entry name" value="SWIB/MDM2 domain"/>
    <property type="match status" value="1"/>
</dbReference>
<dbReference type="SMART" id="SM00719">
    <property type="entry name" value="Plus3"/>
    <property type="match status" value="1"/>
</dbReference>
<dbReference type="InterPro" id="IPR045894">
    <property type="entry name" value="At5g08430-like"/>
</dbReference>
<comment type="caution">
    <text evidence="4">The sequence shown here is derived from an EMBL/GenBank/DDBJ whole genome shotgun (WGS) entry which is preliminary data.</text>
</comment>